<keyword evidence="2 4" id="KW-0238">DNA-binding</keyword>
<feature type="DNA-binding region" description="H-T-H motif" evidence="4">
    <location>
        <begin position="35"/>
        <end position="54"/>
    </location>
</feature>
<feature type="domain" description="HTH tetR-type" evidence="5">
    <location>
        <begin position="12"/>
        <end position="72"/>
    </location>
</feature>
<reference evidence="6 7" key="1">
    <citation type="submission" date="2024-10" db="EMBL/GenBank/DDBJ databases">
        <title>The Natural Products Discovery Center: Release of the First 8490 Sequenced Strains for Exploring Actinobacteria Biosynthetic Diversity.</title>
        <authorList>
            <person name="Kalkreuter E."/>
            <person name="Kautsar S.A."/>
            <person name="Yang D."/>
            <person name="Bader C.D."/>
            <person name="Teijaro C.N."/>
            <person name="Fluegel L."/>
            <person name="Davis C.M."/>
            <person name="Simpson J.R."/>
            <person name="Lauterbach L."/>
            <person name="Steele A.D."/>
            <person name="Gui C."/>
            <person name="Meng S."/>
            <person name="Li G."/>
            <person name="Viehrig K."/>
            <person name="Ye F."/>
            <person name="Su P."/>
            <person name="Kiefer A.F."/>
            <person name="Nichols A."/>
            <person name="Cepeda A.J."/>
            <person name="Yan W."/>
            <person name="Fan B."/>
            <person name="Jiang Y."/>
            <person name="Adhikari A."/>
            <person name="Zheng C.-J."/>
            <person name="Schuster L."/>
            <person name="Cowan T.M."/>
            <person name="Smanski M.J."/>
            <person name="Chevrette M.G."/>
            <person name="De Carvalho L.P.S."/>
            <person name="Shen B."/>
        </authorList>
    </citation>
    <scope>NUCLEOTIDE SEQUENCE [LARGE SCALE GENOMIC DNA]</scope>
    <source>
        <strain evidence="6 7">NPDC000087</strain>
    </source>
</reference>
<protein>
    <submittedName>
        <fullName evidence="6">TetR/AcrR family transcriptional regulator</fullName>
    </submittedName>
</protein>
<dbReference type="Gene3D" id="1.10.357.10">
    <property type="entry name" value="Tetracycline Repressor, domain 2"/>
    <property type="match status" value="1"/>
</dbReference>
<dbReference type="InterPro" id="IPR001647">
    <property type="entry name" value="HTH_TetR"/>
</dbReference>
<keyword evidence="1" id="KW-0805">Transcription regulation</keyword>
<keyword evidence="7" id="KW-1185">Reference proteome</keyword>
<name>A0ABW6WNL0_9ACTN</name>
<evidence type="ECO:0000313" key="7">
    <source>
        <dbReference type="Proteomes" id="UP001602245"/>
    </source>
</evidence>
<proteinExistence type="predicted"/>
<gene>
    <name evidence="6" type="ORF">ACFY35_36005</name>
</gene>
<dbReference type="PANTHER" id="PTHR30055:SF234">
    <property type="entry name" value="HTH-TYPE TRANSCRIPTIONAL REGULATOR BETI"/>
    <property type="match status" value="1"/>
</dbReference>
<sequence>MTRPGLRERKKQEVRERISGIATLLFLERGFDAVSVAEIAEAAGVSKMTVFNYFPRKEELFFDRVPQLFDMITTAVRDREPGVAATDALLALWLGLFDQRHALAGMHDEVSTFWRVVLGSPALRARVREALEEIETLVAELFAEAGQPEPEMTAALALAAVRVRYVAAARRIMSGEHAESFAAEQRASIVAAWGAAVAAGMTN</sequence>
<dbReference type="Pfam" id="PF00440">
    <property type="entry name" value="TetR_N"/>
    <property type="match status" value="1"/>
</dbReference>
<evidence type="ECO:0000256" key="1">
    <source>
        <dbReference type="ARBA" id="ARBA00023015"/>
    </source>
</evidence>
<dbReference type="InterPro" id="IPR050109">
    <property type="entry name" value="HTH-type_TetR-like_transc_reg"/>
</dbReference>
<dbReference type="EMBL" id="JBIAZU010000006">
    <property type="protein sequence ID" value="MFF5294877.1"/>
    <property type="molecule type" value="Genomic_DNA"/>
</dbReference>
<dbReference type="PANTHER" id="PTHR30055">
    <property type="entry name" value="HTH-TYPE TRANSCRIPTIONAL REGULATOR RUTR"/>
    <property type="match status" value="1"/>
</dbReference>
<evidence type="ECO:0000256" key="2">
    <source>
        <dbReference type="ARBA" id="ARBA00023125"/>
    </source>
</evidence>
<dbReference type="PROSITE" id="PS50977">
    <property type="entry name" value="HTH_TETR_2"/>
    <property type="match status" value="1"/>
</dbReference>
<dbReference type="Proteomes" id="UP001602245">
    <property type="component" value="Unassembled WGS sequence"/>
</dbReference>
<organism evidence="6 7">
    <name type="scientific">Paractinoplanes globisporus</name>
    <dbReference type="NCBI Taxonomy" id="113565"/>
    <lineage>
        <taxon>Bacteria</taxon>
        <taxon>Bacillati</taxon>
        <taxon>Actinomycetota</taxon>
        <taxon>Actinomycetes</taxon>
        <taxon>Micromonosporales</taxon>
        <taxon>Micromonosporaceae</taxon>
        <taxon>Paractinoplanes</taxon>
    </lineage>
</organism>
<evidence type="ECO:0000256" key="3">
    <source>
        <dbReference type="ARBA" id="ARBA00023163"/>
    </source>
</evidence>
<dbReference type="InterPro" id="IPR009057">
    <property type="entry name" value="Homeodomain-like_sf"/>
</dbReference>
<keyword evidence="3" id="KW-0804">Transcription</keyword>
<evidence type="ECO:0000256" key="4">
    <source>
        <dbReference type="PROSITE-ProRule" id="PRU00335"/>
    </source>
</evidence>
<dbReference type="PRINTS" id="PR00455">
    <property type="entry name" value="HTHTETR"/>
</dbReference>
<accession>A0ABW6WNL0</accession>
<comment type="caution">
    <text evidence="6">The sequence shown here is derived from an EMBL/GenBank/DDBJ whole genome shotgun (WGS) entry which is preliminary data.</text>
</comment>
<dbReference type="RefSeq" id="WP_020517464.1">
    <property type="nucleotide sequence ID" value="NZ_JBIAZU010000006.1"/>
</dbReference>
<dbReference type="SUPFAM" id="SSF46689">
    <property type="entry name" value="Homeodomain-like"/>
    <property type="match status" value="1"/>
</dbReference>
<evidence type="ECO:0000259" key="5">
    <source>
        <dbReference type="PROSITE" id="PS50977"/>
    </source>
</evidence>
<evidence type="ECO:0000313" key="6">
    <source>
        <dbReference type="EMBL" id="MFF5294877.1"/>
    </source>
</evidence>